<dbReference type="Proteomes" id="UP000010094">
    <property type="component" value="Chromosome VIII"/>
</dbReference>
<dbReference type="EMBL" id="CP003525">
    <property type="protein sequence ID" value="AFN83532.1"/>
    <property type="molecule type" value="Genomic_DNA"/>
</dbReference>
<protein>
    <submittedName>
        <fullName evidence="4">Short chain dehydrogenase</fullName>
    </submittedName>
</protein>
<dbReference type="PANTHER" id="PTHR43899:SF13">
    <property type="entry name" value="RH59310P"/>
    <property type="match status" value="1"/>
</dbReference>
<keyword evidence="3" id="KW-0812">Transmembrane</keyword>
<keyword evidence="3" id="KW-0472">Membrane</keyword>
<dbReference type="SUPFAM" id="SSF51735">
    <property type="entry name" value="NAD(P)-binding Rossmann-fold domains"/>
    <property type="match status" value="1"/>
</dbReference>
<evidence type="ECO:0000256" key="2">
    <source>
        <dbReference type="ARBA" id="ARBA00023002"/>
    </source>
</evidence>
<dbReference type="PRINTS" id="PR00081">
    <property type="entry name" value="GDHRDH"/>
</dbReference>
<dbReference type="Pfam" id="PF00106">
    <property type="entry name" value="adh_short"/>
    <property type="match status" value="1"/>
</dbReference>
<comment type="similarity">
    <text evidence="1">Belongs to the short-chain dehydrogenases/reductases (SDR) family.</text>
</comment>
<feature type="transmembrane region" description="Helical" evidence="3">
    <location>
        <begin position="254"/>
        <end position="273"/>
    </location>
</feature>
<dbReference type="HOGENOM" id="CLU_010194_38_0_1"/>
<dbReference type="GeneID" id="20521851"/>
<dbReference type="PANTHER" id="PTHR43899">
    <property type="entry name" value="RH59310P"/>
    <property type="match status" value="1"/>
</dbReference>
<dbReference type="VEuPathDB" id="MicrosporidiaDB:EROM_081160"/>
<evidence type="ECO:0000313" key="4">
    <source>
        <dbReference type="EMBL" id="AFN83532.1"/>
    </source>
</evidence>
<dbReference type="AlphaFoldDB" id="I7ASV8"/>
<gene>
    <name evidence="4" type="ordered locus">EROM_081160</name>
</gene>
<dbReference type="GO" id="GO:0016491">
    <property type="term" value="F:oxidoreductase activity"/>
    <property type="evidence" value="ECO:0007669"/>
    <property type="project" value="UniProtKB-KW"/>
</dbReference>
<accession>I7ASV8</accession>
<keyword evidence="2" id="KW-0560">Oxidoreductase</keyword>
<feature type="transmembrane region" description="Helical" evidence="3">
    <location>
        <begin position="5"/>
        <end position="25"/>
    </location>
</feature>
<dbReference type="InterPro" id="IPR036291">
    <property type="entry name" value="NAD(P)-bd_dom_sf"/>
</dbReference>
<dbReference type="InterPro" id="IPR002347">
    <property type="entry name" value="SDR_fam"/>
</dbReference>
<name>I7ASV8_ENCRO</name>
<reference evidence="4 5" key="1">
    <citation type="journal article" date="2012" name="Proc. Natl. Acad. Sci. U.S.A.">
        <title>Gain and loss of multiple functionally related, horizontally transferred genes in the reduced genomes of two microsporidian parasites.</title>
        <authorList>
            <person name="Pombert J.-F."/>
            <person name="Selman M."/>
            <person name="Burki F."/>
            <person name="Bardell F.T."/>
            <person name="Farinelli L."/>
            <person name="Solter L.F."/>
            <person name="Whitman D.W."/>
            <person name="Weiss L.M."/>
            <person name="Corradi N."/>
            <person name="Keeling P.J."/>
        </authorList>
    </citation>
    <scope>NUCLEOTIDE SEQUENCE [LARGE SCALE GENOMIC DNA]</scope>
    <source>
        <strain evidence="4 5">SJ-2008</strain>
    </source>
</reference>
<dbReference type="RefSeq" id="XP_009265029.1">
    <property type="nucleotide sequence ID" value="XM_009266754.1"/>
</dbReference>
<dbReference type="KEGG" id="ero:EROM_081160"/>
<keyword evidence="5" id="KW-1185">Reference proteome</keyword>
<dbReference type="InterPro" id="IPR051019">
    <property type="entry name" value="VLCFA-Steroid_DH"/>
</dbReference>
<dbReference type="Gene3D" id="3.40.50.720">
    <property type="entry name" value="NAD(P)-binding Rossmann-like Domain"/>
    <property type="match status" value="1"/>
</dbReference>
<evidence type="ECO:0000256" key="1">
    <source>
        <dbReference type="ARBA" id="ARBA00006484"/>
    </source>
</evidence>
<organism evidence="4 5">
    <name type="scientific">Encephalitozoon romaleae (strain SJ-2008)</name>
    <name type="common">Microsporidian parasite</name>
    <dbReference type="NCBI Taxonomy" id="1178016"/>
    <lineage>
        <taxon>Eukaryota</taxon>
        <taxon>Fungi</taxon>
        <taxon>Fungi incertae sedis</taxon>
        <taxon>Microsporidia</taxon>
        <taxon>Unikaryonidae</taxon>
        <taxon>Encephalitozoon</taxon>
    </lineage>
</organism>
<dbReference type="OrthoDB" id="5545019at2759"/>
<proteinExistence type="inferred from homology"/>
<evidence type="ECO:0000313" key="5">
    <source>
        <dbReference type="Proteomes" id="UP000010094"/>
    </source>
</evidence>
<sequence>MVIQLIYLGVSYVLLKVVPIVYQYIYSKCRNHQVWEGIRKKYVLINGATGKVGRGLAKKFAEKGMKILLVGRSESRLTRLHAKIERMTECHMHIVDYKRSPNISFVDKYDIGILVNCASAMKDSPAYFVEQSVEEIMNANLVGVMSLTRYVLVNMMDCGYGYVINVGSLMGEASTPLYSAFGCSKQALKALSDSLYYELEGYNVNVEYMGVGSVSSGEDGEKPSLLRPSSDTLAESILNTFGSAKMSVPYFPHFILYLIMLCIPSPLLSRIILRRNKKEMIEVRNRELNLENQKIK</sequence>
<evidence type="ECO:0000256" key="3">
    <source>
        <dbReference type="SAM" id="Phobius"/>
    </source>
</evidence>
<keyword evidence="3" id="KW-1133">Transmembrane helix</keyword>